<keyword evidence="2" id="KW-1185">Reference proteome</keyword>
<sequence>MMYVRYQLTQDGLRYVKKASGSIGFPAAAVEDTRLKIKAAELSAEFAAFAALAEWTSDSGFGTAQGADGAALLTDIARVYAGAERADNCREPAVRDAIRRLGDLLGPRGPQIAQP</sequence>
<comment type="caution">
    <text evidence="1">The sequence shown here is derived from an EMBL/GenBank/DDBJ whole genome shotgun (WGS) entry which is preliminary data.</text>
</comment>
<evidence type="ECO:0000313" key="1">
    <source>
        <dbReference type="EMBL" id="MDR6539711.1"/>
    </source>
</evidence>
<dbReference type="EMBL" id="JAVDRF010000022">
    <property type="protein sequence ID" value="MDR6539711.1"/>
    <property type="molecule type" value="Genomic_DNA"/>
</dbReference>
<dbReference type="Proteomes" id="UP001184230">
    <property type="component" value="Unassembled WGS sequence"/>
</dbReference>
<organism evidence="1 2">
    <name type="scientific">Variovorax soli</name>
    <dbReference type="NCBI Taxonomy" id="376815"/>
    <lineage>
        <taxon>Bacteria</taxon>
        <taxon>Pseudomonadati</taxon>
        <taxon>Pseudomonadota</taxon>
        <taxon>Betaproteobacteria</taxon>
        <taxon>Burkholderiales</taxon>
        <taxon>Comamonadaceae</taxon>
        <taxon>Variovorax</taxon>
    </lineage>
</organism>
<accession>A0ABU1NNY2</accession>
<dbReference type="RefSeq" id="WP_309907629.1">
    <property type="nucleotide sequence ID" value="NZ_JAVDRF010000022.1"/>
</dbReference>
<reference evidence="1 2" key="1">
    <citation type="submission" date="2023-07" db="EMBL/GenBank/DDBJ databases">
        <title>Sorghum-associated microbial communities from plants grown in Nebraska, USA.</title>
        <authorList>
            <person name="Schachtman D."/>
        </authorList>
    </citation>
    <scope>NUCLEOTIDE SEQUENCE [LARGE SCALE GENOMIC DNA]</scope>
    <source>
        <strain evidence="1 2">DS1781</strain>
    </source>
</reference>
<protein>
    <submittedName>
        <fullName evidence="1">Uncharacterized protein</fullName>
    </submittedName>
</protein>
<evidence type="ECO:0000313" key="2">
    <source>
        <dbReference type="Proteomes" id="UP001184230"/>
    </source>
</evidence>
<gene>
    <name evidence="1" type="ORF">J2739_005513</name>
</gene>
<proteinExistence type="predicted"/>
<name>A0ABU1NNY2_9BURK</name>